<feature type="region of interest" description="Disordered" evidence="1">
    <location>
        <begin position="469"/>
        <end position="488"/>
    </location>
</feature>
<reference evidence="2 3" key="1">
    <citation type="submission" date="2008-03" db="EMBL/GenBank/DDBJ databases">
        <title>Sequencing of the draft genome and assembly of Burkholderia ambifaria MEX-5.</title>
        <authorList>
            <consortium name="US DOE Joint Genome Institute (JGI-PGF)"/>
            <person name="Copeland A."/>
            <person name="Lucas S."/>
            <person name="Lapidus A."/>
            <person name="Glavina del Rio T."/>
            <person name="Dalin E."/>
            <person name="Tice H."/>
            <person name="Bruce D."/>
            <person name="Goodwin L."/>
            <person name="Pitluck S."/>
            <person name="Larimer F."/>
            <person name="Land M.L."/>
            <person name="Hauser L."/>
            <person name="Tiedje J."/>
            <person name="Richardson P."/>
        </authorList>
    </citation>
    <scope>NUCLEOTIDE SEQUENCE [LARGE SCALE GENOMIC DNA]</scope>
    <source>
        <strain evidence="2 3">MEX-5</strain>
    </source>
</reference>
<evidence type="ECO:0000313" key="2">
    <source>
        <dbReference type="EMBL" id="EDT40094.1"/>
    </source>
</evidence>
<evidence type="ECO:0000313" key="3">
    <source>
        <dbReference type="Proteomes" id="UP000004814"/>
    </source>
</evidence>
<feature type="compositionally biased region" description="Basic residues" evidence="1">
    <location>
        <begin position="476"/>
        <end position="488"/>
    </location>
</feature>
<proteinExistence type="predicted"/>
<dbReference type="Proteomes" id="UP000004814">
    <property type="component" value="Unassembled WGS sequence"/>
</dbReference>
<comment type="caution">
    <text evidence="2">The sequence shown here is derived from an EMBL/GenBank/DDBJ whole genome shotgun (WGS) entry which is preliminary data.</text>
</comment>
<gene>
    <name evidence="2" type="ORF">BamMEX5DRAFT_4113</name>
</gene>
<dbReference type="AlphaFoldDB" id="B1T8J7"/>
<protein>
    <submittedName>
        <fullName evidence="2">Uncharacterized protein</fullName>
    </submittedName>
</protein>
<evidence type="ECO:0000256" key="1">
    <source>
        <dbReference type="SAM" id="MobiDB-lite"/>
    </source>
</evidence>
<sequence length="572" mass="66022">MTGFRHDARVVAARRQDEGQRVVREQMELVDGAPRRHVIALGADHERRHVDIRQRDRPPVDAVAADREIVVEKEPRQVFRMHAIWHARGVRIPRHQVVRLRARAEQVFAHHPRPDQVARIQQLERGGHLRAVQVALPPHQRIERGQFARVDEQAEFAGFAEIGLGRQQRDGPQCFALPPVARERRRNDRQQRAAETIADRVNGFAGDRPGGIERRHAPVAQIVVEPEVARLRTRVAPRHGKHGVAGIDQETDQRIVRLQIEDVVLHDPRRHDQDRLVRDPRRRRLVLQQFAQRVAPDDAARRDGHVASRQIRSRVMCMRAAGTLELRLRILQPVQGACREIRAAAGHRRVEHDRIGRQEIARRARVEPLSHRESDQFLMVPLDARHAARRVAPPALDRQEAVTVHVKRPSGPRGRREARIGLARVHRQARRVRLASLALAPVCRRCNGSQARLHREIEAFSRRHREMRAPVEHGQRQRHGRQPERHRRHVRMRRAVPLFCGGCNGLRALGRARLGFARARWPYRFVPARGARDGRVHQNLLRETPPLPQGDFLRVVWRKVAWEDVNACASRH</sequence>
<organism evidence="2 3">
    <name type="scientific">Burkholderia ambifaria MEX-5</name>
    <dbReference type="NCBI Taxonomy" id="396597"/>
    <lineage>
        <taxon>Bacteria</taxon>
        <taxon>Pseudomonadati</taxon>
        <taxon>Pseudomonadota</taxon>
        <taxon>Betaproteobacteria</taxon>
        <taxon>Burkholderiales</taxon>
        <taxon>Burkholderiaceae</taxon>
        <taxon>Burkholderia</taxon>
        <taxon>Burkholderia cepacia complex</taxon>
    </lineage>
</organism>
<dbReference type="EMBL" id="ABLK01000146">
    <property type="protein sequence ID" value="EDT40094.1"/>
    <property type="molecule type" value="Genomic_DNA"/>
</dbReference>
<name>B1T8J7_9BURK</name>
<accession>B1T8J7</accession>